<gene>
    <name evidence="1" type="ORF">Aph01nite_33330</name>
</gene>
<dbReference type="PANTHER" id="PTHR35368:SF1">
    <property type="entry name" value="HYDROPEROXIDE REDUCTASE"/>
    <property type="match status" value="1"/>
</dbReference>
<sequence>MSTASPVAARNGVDVPTLFATIDAVRAQPELAKFQFRATNTWVSGTHNRSSIQGFFGAGQEDASRTEPFAYDADHPAVLVGTGNGPTPVEFLLHAIAACLTAGVANIASARGITLTRLESTVEGDIDLNGILGLSEETRNGYEQIRVTFTIEGDASPERLRDLVERSRARSAVYDVLTNGVPVSIDVSA</sequence>
<protein>
    <submittedName>
        <fullName evidence="1">Osmotically inducible protein C</fullName>
    </submittedName>
</protein>
<organism evidence="1 2">
    <name type="scientific">Acrocarpospora phusangensis</name>
    <dbReference type="NCBI Taxonomy" id="1070424"/>
    <lineage>
        <taxon>Bacteria</taxon>
        <taxon>Bacillati</taxon>
        <taxon>Actinomycetota</taxon>
        <taxon>Actinomycetes</taxon>
        <taxon>Streptosporangiales</taxon>
        <taxon>Streptosporangiaceae</taxon>
        <taxon>Acrocarpospora</taxon>
    </lineage>
</organism>
<keyword evidence="2" id="KW-1185">Reference proteome</keyword>
<dbReference type="Pfam" id="PF02566">
    <property type="entry name" value="OsmC"/>
    <property type="match status" value="1"/>
</dbReference>
<dbReference type="Gene3D" id="3.30.300.20">
    <property type="match status" value="1"/>
</dbReference>
<dbReference type="InterPro" id="IPR036102">
    <property type="entry name" value="OsmC/Ohrsf"/>
</dbReference>
<dbReference type="InterPro" id="IPR003718">
    <property type="entry name" value="OsmC/Ohr_fam"/>
</dbReference>
<dbReference type="RefSeq" id="WP_204041756.1">
    <property type="nucleotide sequence ID" value="NZ_BOOA01000024.1"/>
</dbReference>
<dbReference type="EMBL" id="BOOA01000024">
    <property type="protein sequence ID" value="GIH25023.1"/>
    <property type="molecule type" value="Genomic_DNA"/>
</dbReference>
<evidence type="ECO:0000313" key="2">
    <source>
        <dbReference type="Proteomes" id="UP000640052"/>
    </source>
</evidence>
<dbReference type="PANTHER" id="PTHR35368">
    <property type="entry name" value="HYDROPEROXIDE REDUCTASE"/>
    <property type="match status" value="1"/>
</dbReference>
<name>A0A919UP58_9ACTN</name>
<reference evidence="1" key="1">
    <citation type="submission" date="2021-01" db="EMBL/GenBank/DDBJ databases">
        <title>Whole genome shotgun sequence of Acrocarpospora phusangensis NBRC 108782.</title>
        <authorList>
            <person name="Komaki H."/>
            <person name="Tamura T."/>
        </authorList>
    </citation>
    <scope>NUCLEOTIDE SEQUENCE</scope>
    <source>
        <strain evidence="1">NBRC 108782</strain>
    </source>
</reference>
<dbReference type="Proteomes" id="UP000640052">
    <property type="component" value="Unassembled WGS sequence"/>
</dbReference>
<accession>A0A919UP58</accession>
<dbReference type="SUPFAM" id="SSF82784">
    <property type="entry name" value="OsmC-like"/>
    <property type="match status" value="1"/>
</dbReference>
<dbReference type="InterPro" id="IPR015946">
    <property type="entry name" value="KH_dom-like_a/b"/>
</dbReference>
<dbReference type="AlphaFoldDB" id="A0A919UP58"/>
<comment type="caution">
    <text evidence="1">The sequence shown here is derived from an EMBL/GenBank/DDBJ whole genome shotgun (WGS) entry which is preliminary data.</text>
</comment>
<evidence type="ECO:0000313" key="1">
    <source>
        <dbReference type="EMBL" id="GIH25023.1"/>
    </source>
</evidence>
<proteinExistence type="predicted"/>
<dbReference type="InterPro" id="IPR052924">
    <property type="entry name" value="OsmC/Ohr_hydroprdx_reductase"/>
</dbReference>